<proteinExistence type="predicted"/>
<accession>A0ABX4WJH2</accession>
<sequence>FFFPSIHQLINWEKIPESLDKELQRVTASSKAEKRYADKLYKVWLVSGEEMWVLIHIEIQSQYEEEFPQRMYIYNYRAFDLNQKPVISLAILGDERADWQPESYNHNIGGCEVTLKFPIVKLLSYEAKWSELEESNNPFAIIVMAHLKTKA</sequence>
<keyword evidence="2" id="KW-1185">Reference proteome</keyword>
<gene>
    <name evidence="1" type="ORF">CEP15_13615</name>
</gene>
<dbReference type="PANTHER" id="PTHR35586:SF1">
    <property type="entry name" value="SLL1691 PROTEIN"/>
    <property type="match status" value="1"/>
</dbReference>
<evidence type="ECO:0000313" key="1">
    <source>
        <dbReference type="EMBL" id="PNJ94188.1"/>
    </source>
</evidence>
<dbReference type="EMBL" id="NJHS01000203">
    <property type="protein sequence ID" value="PNJ94188.1"/>
    <property type="molecule type" value="Genomic_DNA"/>
</dbReference>
<reference evidence="1 2" key="1">
    <citation type="submission" date="2017-06" db="EMBL/GenBank/DDBJ databases">
        <title>Genome variation in co-occurring toxic Cylindrospermopsis raciborskii strains determines phenotypic plasticity.</title>
        <authorList>
            <person name="Willis A."/>
            <person name="Woodhouse J."/>
            <person name="Ongley S."/>
            <person name="Jex A."/>
            <person name="Burford M."/>
            <person name="Neilan B."/>
        </authorList>
    </citation>
    <scope>NUCLEOTIDE SEQUENCE [LARGE SCALE GENOMIC DNA]</scope>
    <source>
        <strain evidence="1 2">C07</strain>
    </source>
</reference>
<protein>
    <recommendedName>
        <fullName evidence="3">Transposase</fullName>
    </recommendedName>
</protein>
<dbReference type="Proteomes" id="UP000236284">
    <property type="component" value="Unassembled WGS sequence"/>
</dbReference>
<dbReference type="RefSeq" id="WP_102939025.1">
    <property type="nucleotide sequence ID" value="NZ_NJHS01000203.1"/>
</dbReference>
<comment type="caution">
    <text evidence="1">The sequence shown here is derived from an EMBL/GenBank/DDBJ whole genome shotgun (WGS) entry which is preliminary data.</text>
</comment>
<name>A0ABX4WJH2_9CYAN</name>
<dbReference type="PANTHER" id="PTHR35586">
    <property type="entry name" value="SLL1691 PROTEIN"/>
    <property type="match status" value="1"/>
</dbReference>
<feature type="non-terminal residue" evidence="1">
    <location>
        <position position="151"/>
    </location>
</feature>
<feature type="non-terminal residue" evidence="1">
    <location>
        <position position="1"/>
    </location>
</feature>
<evidence type="ECO:0008006" key="3">
    <source>
        <dbReference type="Google" id="ProtNLM"/>
    </source>
</evidence>
<organism evidence="1 2">
    <name type="scientific">Cylindrospermopsis raciborskii C07</name>
    <dbReference type="NCBI Taxonomy" id="2014886"/>
    <lineage>
        <taxon>Bacteria</taxon>
        <taxon>Bacillati</taxon>
        <taxon>Cyanobacteriota</taxon>
        <taxon>Cyanophyceae</taxon>
        <taxon>Nostocales</taxon>
        <taxon>Aphanizomenonaceae</taxon>
        <taxon>Cylindrospermopsis</taxon>
    </lineage>
</organism>
<evidence type="ECO:0000313" key="2">
    <source>
        <dbReference type="Proteomes" id="UP000236284"/>
    </source>
</evidence>